<protein>
    <submittedName>
        <fullName evidence="1">XRE family transcriptional regulator</fullName>
    </submittedName>
</protein>
<comment type="caution">
    <text evidence="1">The sequence shown here is derived from an EMBL/GenBank/DDBJ whole genome shotgun (WGS) entry which is preliminary data.</text>
</comment>
<dbReference type="CDD" id="cd00093">
    <property type="entry name" value="HTH_XRE"/>
    <property type="match status" value="1"/>
</dbReference>
<dbReference type="RefSeq" id="WP_192526580.1">
    <property type="nucleotide sequence ID" value="NZ_RRZC01000002.1"/>
</dbReference>
<organism evidence="1 2">
    <name type="scientific">Halomonas citrativorans</name>
    <dbReference type="NCBI Taxonomy" id="2742612"/>
    <lineage>
        <taxon>Bacteria</taxon>
        <taxon>Pseudomonadati</taxon>
        <taxon>Pseudomonadota</taxon>
        <taxon>Gammaproteobacteria</taxon>
        <taxon>Oceanospirillales</taxon>
        <taxon>Halomonadaceae</taxon>
        <taxon>Halomonas</taxon>
    </lineage>
</organism>
<gene>
    <name evidence="1" type="ORF">EI163_02630</name>
</gene>
<evidence type="ECO:0000313" key="2">
    <source>
        <dbReference type="Proteomes" id="UP000754821"/>
    </source>
</evidence>
<proteinExistence type="predicted"/>
<dbReference type="InterPro" id="IPR001387">
    <property type="entry name" value="Cro/C1-type_HTH"/>
</dbReference>
<keyword evidence="2" id="KW-1185">Reference proteome</keyword>
<sequence length="321" mass="36377">MSSKAFVELALHILHCNQKQLAALLNVSPTQITKWKNGEHMSFAMQNKFRELTKVGELAPSDVLFCGSVENCMKWKTLTQNLAELAREGAETRYYTQPLEDDIDLLLGSTLNTLADMGVTIPKEFPQGLNESFISEDDEELDFREYPLASLIYDMYSSLNSVYGFYAAYVGHIIHDDRLDLFSSPAENIEPCLLSLAATKVEVDQELAPKFNKFRHEVISDYEKWMLIVKEAAFQGRIPLKAELMDMVYGSSNELDHSAEAESLGVNTAQLHPDIYMNELLVGMRIIHQVLPAILKKLNIDEEFELDTSELSVNSRQRESN</sequence>
<name>A0ABR9F7U2_9GAMM</name>
<dbReference type="Proteomes" id="UP000754821">
    <property type="component" value="Unassembled WGS sequence"/>
</dbReference>
<accession>A0ABR9F7U2</accession>
<evidence type="ECO:0000313" key="1">
    <source>
        <dbReference type="EMBL" id="MBE0402461.1"/>
    </source>
</evidence>
<reference evidence="1 2" key="1">
    <citation type="submission" date="2020-07" db="EMBL/GenBank/DDBJ databases">
        <title>Halophilic bacteria isolated from french cheeses.</title>
        <authorList>
            <person name="Kothe C.I."/>
            <person name="Farah-Kraiem B."/>
            <person name="Renault P."/>
            <person name="Dridi B."/>
        </authorList>
    </citation>
    <scope>NUCLEOTIDE SEQUENCE [LARGE SCALE GENOMIC DNA]</scope>
    <source>
        <strain evidence="1 2">FME16</strain>
    </source>
</reference>
<dbReference type="EMBL" id="RRZC01000002">
    <property type="protein sequence ID" value="MBE0402461.1"/>
    <property type="molecule type" value="Genomic_DNA"/>
</dbReference>